<dbReference type="AlphaFoldDB" id="A0A433TCJ8"/>
<feature type="transmembrane region" description="Helical" evidence="1">
    <location>
        <begin position="12"/>
        <end position="35"/>
    </location>
</feature>
<dbReference type="InterPro" id="IPR004843">
    <property type="entry name" value="Calcineurin-like_PHP"/>
</dbReference>
<dbReference type="SUPFAM" id="SSF56300">
    <property type="entry name" value="Metallo-dependent phosphatases"/>
    <property type="match status" value="1"/>
</dbReference>
<evidence type="ECO:0000256" key="1">
    <source>
        <dbReference type="SAM" id="Phobius"/>
    </source>
</evidence>
<dbReference type="PANTHER" id="PTHR16509:SF1">
    <property type="entry name" value="MANGANESE-DEPENDENT ADP-RIBOSE_CDP-ALCOHOL DIPHOSPHATASE"/>
    <property type="match status" value="1"/>
</dbReference>
<name>A0A433TCJ8_ELYCH</name>
<dbReference type="STRING" id="188477.A0A433TCJ8"/>
<dbReference type="OrthoDB" id="9675250at2759"/>
<dbReference type="GO" id="GO:0030145">
    <property type="term" value="F:manganese ion binding"/>
    <property type="evidence" value="ECO:0007669"/>
    <property type="project" value="TreeGrafter"/>
</dbReference>
<evidence type="ECO:0000313" key="4">
    <source>
        <dbReference type="Proteomes" id="UP000271974"/>
    </source>
</evidence>
<dbReference type="Pfam" id="PF00149">
    <property type="entry name" value="Metallophos"/>
    <property type="match status" value="1"/>
</dbReference>
<proteinExistence type="predicted"/>
<evidence type="ECO:0000313" key="3">
    <source>
        <dbReference type="EMBL" id="RUS79332.1"/>
    </source>
</evidence>
<evidence type="ECO:0000259" key="2">
    <source>
        <dbReference type="Pfam" id="PF00149"/>
    </source>
</evidence>
<sequence>MKRFRAPKIRNLRRYIFIYFFVFLFIWVFMIHSVMVKMSSRFVQKSHITFGIVADVQYADSENGSDFLKKRIRYYRNSLNLLENAINDWKKSSDPVAFVLQLGDLIDGKNNHGGEASSKQALITALHPFQSLKSTPTYHTIGNHDLYNFQRSFFIESPVMNPSLSLSIETSPSSQHLYYTFLPHPKLRIVSLDTYEVSLLGYKDSPDDPNFLMAQAMFREHNHNENVNDIDGLEGLDRRWAAYNGGVSQQQLVWLAQVLRKATTREENVIITTHVGIRAEYRGYNVCLAWNSEEILAVLAEHPCVIAVLAGHEHSGWDYLDPQTGVQYVTMPAVIETEPGSNAYATARLFDNSLEIKGVGKVPSYSIKLRYHLGSKSNT</sequence>
<accession>A0A433TCJ8</accession>
<dbReference type="Proteomes" id="UP000271974">
    <property type="component" value="Unassembled WGS sequence"/>
</dbReference>
<dbReference type="GO" id="GO:0047734">
    <property type="term" value="F:CDP-glycerol diphosphatase activity"/>
    <property type="evidence" value="ECO:0007669"/>
    <property type="project" value="TreeGrafter"/>
</dbReference>
<gene>
    <name evidence="3" type="ORF">EGW08_012917</name>
</gene>
<protein>
    <recommendedName>
        <fullName evidence="2">Calcineurin-like phosphoesterase domain-containing protein</fullName>
    </recommendedName>
</protein>
<reference evidence="3 4" key="1">
    <citation type="submission" date="2019-01" db="EMBL/GenBank/DDBJ databases">
        <title>A draft genome assembly of the solar-powered sea slug Elysia chlorotica.</title>
        <authorList>
            <person name="Cai H."/>
            <person name="Li Q."/>
            <person name="Fang X."/>
            <person name="Li J."/>
            <person name="Curtis N.E."/>
            <person name="Altenburger A."/>
            <person name="Shibata T."/>
            <person name="Feng M."/>
            <person name="Maeda T."/>
            <person name="Schwartz J.A."/>
            <person name="Shigenobu S."/>
            <person name="Lundholm N."/>
            <person name="Nishiyama T."/>
            <person name="Yang H."/>
            <person name="Hasebe M."/>
            <person name="Li S."/>
            <person name="Pierce S.K."/>
            <person name="Wang J."/>
        </authorList>
    </citation>
    <scope>NUCLEOTIDE SEQUENCE [LARGE SCALE GENOMIC DNA]</scope>
    <source>
        <strain evidence="3">EC2010</strain>
        <tissue evidence="3">Whole organism of an adult</tissue>
    </source>
</reference>
<dbReference type="PANTHER" id="PTHR16509">
    <property type="match status" value="1"/>
</dbReference>
<dbReference type="InterPro" id="IPR029052">
    <property type="entry name" value="Metallo-depent_PP-like"/>
</dbReference>
<organism evidence="3 4">
    <name type="scientific">Elysia chlorotica</name>
    <name type="common">Eastern emerald elysia</name>
    <name type="synonym">Sea slug</name>
    <dbReference type="NCBI Taxonomy" id="188477"/>
    <lineage>
        <taxon>Eukaryota</taxon>
        <taxon>Metazoa</taxon>
        <taxon>Spiralia</taxon>
        <taxon>Lophotrochozoa</taxon>
        <taxon>Mollusca</taxon>
        <taxon>Gastropoda</taxon>
        <taxon>Heterobranchia</taxon>
        <taxon>Euthyneura</taxon>
        <taxon>Panpulmonata</taxon>
        <taxon>Sacoglossa</taxon>
        <taxon>Placobranchoidea</taxon>
        <taxon>Plakobranchidae</taxon>
        <taxon>Elysia</taxon>
    </lineage>
</organism>
<dbReference type="GO" id="GO:0047631">
    <property type="term" value="F:ADP-ribose diphosphatase activity"/>
    <property type="evidence" value="ECO:0007669"/>
    <property type="project" value="TreeGrafter"/>
</dbReference>
<comment type="caution">
    <text evidence="3">The sequence shown here is derived from an EMBL/GenBank/DDBJ whole genome shotgun (WGS) entry which is preliminary data.</text>
</comment>
<keyword evidence="1" id="KW-1133">Transmembrane helix</keyword>
<keyword evidence="1" id="KW-0812">Transmembrane</keyword>
<dbReference type="GO" id="GO:0008663">
    <property type="term" value="F:2',3'-cyclic-nucleotide 2'-phosphodiesterase activity"/>
    <property type="evidence" value="ECO:0007669"/>
    <property type="project" value="TreeGrafter"/>
</dbReference>
<dbReference type="Gene3D" id="3.60.21.10">
    <property type="match status" value="1"/>
</dbReference>
<feature type="domain" description="Calcineurin-like phosphoesterase" evidence="2">
    <location>
        <begin position="49"/>
        <end position="315"/>
    </location>
</feature>
<dbReference type="EMBL" id="RQTK01000458">
    <property type="protein sequence ID" value="RUS79332.1"/>
    <property type="molecule type" value="Genomic_DNA"/>
</dbReference>
<keyword evidence="4" id="KW-1185">Reference proteome</keyword>
<keyword evidence="1" id="KW-0472">Membrane</keyword>